<proteinExistence type="predicted"/>
<organism evidence="2 3">
    <name type="scientific">Flavobacterium granuli</name>
    <dbReference type="NCBI Taxonomy" id="280093"/>
    <lineage>
        <taxon>Bacteria</taxon>
        <taxon>Pseudomonadati</taxon>
        <taxon>Bacteroidota</taxon>
        <taxon>Flavobacteriia</taxon>
        <taxon>Flavobacteriales</taxon>
        <taxon>Flavobacteriaceae</taxon>
        <taxon>Flavobacterium</taxon>
    </lineage>
</organism>
<reference evidence="2" key="2">
    <citation type="submission" date="2016-11" db="EMBL/GenBank/DDBJ databases">
        <authorList>
            <person name="Jaros S."/>
            <person name="Januszkiewicz K."/>
            <person name="Wedrychowicz H."/>
        </authorList>
    </citation>
    <scope>NUCLEOTIDE SEQUENCE [LARGE SCALE GENOMIC DNA]</scope>
    <source>
        <strain evidence="2">DSM 19729</strain>
    </source>
</reference>
<evidence type="ECO:0000313" key="2">
    <source>
        <dbReference type="EMBL" id="SHH09554.1"/>
    </source>
</evidence>
<dbReference type="AlphaFoldDB" id="A0A1M5Q5X8"/>
<reference evidence="3" key="1">
    <citation type="submission" date="2016-11" db="EMBL/GenBank/DDBJ databases">
        <authorList>
            <person name="Varghese N."/>
            <person name="Submissions S."/>
        </authorList>
    </citation>
    <scope>NUCLEOTIDE SEQUENCE [LARGE SCALE GENOMIC DNA]</scope>
    <source>
        <strain evidence="3">DSM 19729</strain>
    </source>
</reference>
<dbReference type="Proteomes" id="UP000237771">
    <property type="component" value="Unassembled WGS sequence"/>
</dbReference>
<keyword evidence="4" id="KW-1185">Reference proteome</keyword>
<gene>
    <name evidence="1" type="ORF">BC624_10790</name>
    <name evidence="2" type="ORF">SAMN05443373_10790</name>
</gene>
<dbReference type="EMBL" id="PVUB01000007">
    <property type="protein sequence ID" value="PRZ22089.1"/>
    <property type="molecule type" value="Genomic_DNA"/>
</dbReference>
<evidence type="ECO:0000313" key="3">
    <source>
        <dbReference type="Proteomes" id="UP000184384"/>
    </source>
</evidence>
<dbReference type="EMBL" id="FQWO01000007">
    <property type="protein sequence ID" value="SHH09554.1"/>
    <property type="molecule type" value="Genomic_DNA"/>
</dbReference>
<protein>
    <submittedName>
        <fullName evidence="2">Uncharacterized protein</fullName>
    </submittedName>
</protein>
<evidence type="ECO:0000313" key="4">
    <source>
        <dbReference type="Proteomes" id="UP000237771"/>
    </source>
</evidence>
<dbReference type="STRING" id="280093.SAMN05443373_10790"/>
<reference evidence="1 4" key="3">
    <citation type="submission" date="2018-03" db="EMBL/GenBank/DDBJ databases">
        <title>Genomic Encyclopedia of Archaeal and Bacterial Type Strains, Phase II (KMG-II): from individual species to whole genera.</title>
        <authorList>
            <person name="Goeker M."/>
        </authorList>
    </citation>
    <scope>NUCLEOTIDE SEQUENCE [LARGE SCALE GENOMIC DNA]</scope>
    <source>
        <strain evidence="1 4">DSM 17797</strain>
    </source>
</reference>
<name>A0A1M5Q5X8_9FLAO</name>
<evidence type="ECO:0000313" key="1">
    <source>
        <dbReference type="EMBL" id="PRZ22089.1"/>
    </source>
</evidence>
<accession>A0A1M5Q5X8</accession>
<dbReference type="Proteomes" id="UP000184384">
    <property type="component" value="Unassembled WGS sequence"/>
</dbReference>
<sequence length="57" mass="6419">MLSVKIVIILIIKSIKKAQIDKNSIVVIKSGVCLTISGVCDILYNAIHYLFRFLLKK</sequence>